<evidence type="ECO:0000313" key="3">
    <source>
        <dbReference type="Proteomes" id="UP000587462"/>
    </source>
</evidence>
<protein>
    <submittedName>
        <fullName evidence="2">Uncharacterized protein</fullName>
    </submittedName>
</protein>
<comment type="caution">
    <text evidence="2">The sequence shown here is derived from an EMBL/GenBank/DDBJ whole genome shotgun (WGS) entry which is preliminary data.</text>
</comment>
<keyword evidence="3" id="KW-1185">Reference proteome</keyword>
<dbReference type="Proteomes" id="UP000587462">
    <property type="component" value="Unassembled WGS sequence"/>
</dbReference>
<reference evidence="2 3" key="1">
    <citation type="submission" date="2020-04" db="EMBL/GenBank/DDBJ databases">
        <title>Draft Genome Sequence of Streptomyces morookaense DSM 40503, an 8-azaguanine-producing strain.</title>
        <authorList>
            <person name="Qi J."/>
            <person name="Gao J.-M."/>
        </authorList>
    </citation>
    <scope>NUCLEOTIDE SEQUENCE [LARGE SCALE GENOMIC DNA]</scope>
    <source>
        <strain evidence="2 3">DSM 40503</strain>
    </source>
</reference>
<proteinExistence type="predicted"/>
<dbReference type="EMBL" id="JABBXF010000077">
    <property type="protein sequence ID" value="NVK81345.1"/>
    <property type="molecule type" value="Genomic_DNA"/>
</dbReference>
<dbReference type="AlphaFoldDB" id="A0A7Y7E9Q5"/>
<name>A0A7Y7E9Q5_STRMO</name>
<dbReference type="RefSeq" id="WP_171085988.1">
    <property type="nucleotide sequence ID" value="NZ_BNBU01000006.1"/>
</dbReference>
<sequence length="50" mass="5395">MRRPATIVTTCSDWLVHLPKYVIDSGSRPGSARACRTDCSWGPSSGWASA</sequence>
<accession>A0A7Y7E9Q5</accession>
<feature type="region of interest" description="Disordered" evidence="1">
    <location>
        <begin position="26"/>
        <end position="50"/>
    </location>
</feature>
<gene>
    <name evidence="2" type="ORF">HG542_27350</name>
</gene>
<evidence type="ECO:0000256" key="1">
    <source>
        <dbReference type="SAM" id="MobiDB-lite"/>
    </source>
</evidence>
<evidence type="ECO:0000313" key="2">
    <source>
        <dbReference type="EMBL" id="NVK81345.1"/>
    </source>
</evidence>
<organism evidence="2 3">
    <name type="scientific">Streptomyces morookaense</name>
    <name type="common">Streptoverticillium morookaense</name>
    <dbReference type="NCBI Taxonomy" id="1970"/>
    <lineage>
        <taxon>Bacteria</taxon>
        <taxon>Bacillati</taxon>
        <taxon>Actinomycetota</taxon>
        <taxon>Actinomycetes</taxon>
        <taxon>Kitasatosporales</taxon>
        <taxon>Streptomycetaceae</taxon>
        <taxon>Streptomyces</taxon>
    </lineage>
</organism>